<dbReference type="InterPro" id="IPR012337">
    <property type="entry name" value="RNaseH-like_sf"/>
</dbReference>
<dbReference type="GO" id="GO:0003676">
    <property type="term" value="F:nucleic acid binding"/>
    <property type="evidence" value="ECO:0007669"/>
    <property type="project" value="InterPro"/>
</dbReference>
<keyword evidence="3" id="KW-0269">Exonuclease</keyword>
<dbReference type="Pfam" id="PF13482">
    <property type="entry name" value="RNase_H_2"/>
    <property type="match status" value="1"/>
</dbReference>
<keyword evidence="3" id="KW-0540">Nuclease</keyword>
<name>A0A5B2ZA18_9GAMM</name>
<feature type="domain" description="YprB ribonuclease H-like" evidence="2">
    <location>
        <begin position="91"/>
        <end position="257"/>
    </location>
</feature>
<dbReference type="EMBL" id="VUOD01000010">
    <property type="protein sequence ID" value="KAA2284110.1"/>
    <property type="molecule type" value="Genomic_DNA"/>
</dbReference>
<dbReference type="PANTHER" id="PTHR38462">
    <property type="entry name" value="EXONUCLEASE-LIKE PROTEIN"/>
    <property type="match status" value="1"/>
</dbReference>
<dbReference type="Proteomes" id="UP000322165">
    <property type="component" value="Unassembled WGS sequence"/>
</dbReference>
<gene>
    <name evidence="3" type="ORF">F0415_10880</name>
</gene>
<reference evidence="3 4" key="2">
    <citation type="submission" date="2019-09" db="EMBL/GenBank/DDBJ databases">
        <authorList>
            <person name="Mazur A."/>
        </authorList>
    </citation>
    <scope>NUCLEOTIDE SEQUENCE [LARGE SCALE GENOMIC DNA]</scope>
    <source>
        <strain evidence="3 4">3729k</strain>
    </source>
</reference>
<dbReference type="InterPro" id="IPR036397">
    <property type="entry name" value="RNaseH_sf"/>
</dbReference>
<protein>
    <submittedName>
        <fullName evidence="3">Exonuclease</fullName>
    </submittedName>
</protein>
<keyword evidence="4" id="KW-1185">Reference proteome</keyword>
<dbReference type="InterPro" id="IPR038720">
    <property type="entry name" value="YprB_RNase_H-like_dom"/>
</dbReference>
<dbReference type="Gene3D" id="3.30.420.10">
    <property type="entry name" value="Ribonuclease H-like superfamily/Ribonuclease H"/>
    <property type="match status" value="1"/>
</dbReference>
<evidence type="ECO:0000313" key="4">
    <source>
        <dbReference type="Proteomes" id="UP000322165"/>
    </source>
</evidence>
<keyword evidence="3" id="KW-0378">Hydrolase</keyword>
<dbReference type="AlphaFoldDB" id="A0A5B2ZA18"/>
<dbReference type="GO" id="GO:0004527">
    <property type="term" value="F:exonuclease activity"/>
    <property type="evidence" value="ECO:0007669"/>
    <property type="project" value="UniProtKB-KW"/>
</dbReference>
<dbReference type="RefSeq" id="WP_149861251.1">
    <property type="nucleotide sequence ID" value="NZ_VUOD01000010.1"/>
</dbReference>
<sequence>MSAQALLVERLRRLQRQAGGSPLSAAGATAISPPPASARGHARSGGRELPGEEISPGLRYLESWQQAPRLPDRLDAGFVRGFGELAVADLLCFDTETTGLAGGTGTRAFMIGAADLADGRLRIRQLLITSIAAETAMLETFARWLRPDTVLVSFNGRSYDAPLLKTRYRLARLPCPITPLAHLDLLHPARRRWRDRWENCRLATLERQVLGLVREDDLPGSEAPRAWRDWLRGGSATDLSRVLRHNRTDVRSLLQLLLALAEP</sequence>
<evidence type="ECO:0000256" key="1">
    <source>
        <dbReference type="SAM" id="MobiDB-lite"/>
    </source>
</evidence>
<organism evidence="3 4">
    <name type="scientific">Arenimonas fontis</name>
    <dbReference type="NCBI Taxonomy" id="2608255"/>
    <lineage>
        <taxon>Bacteria</taxon>
        <taxon>Pseudomonadati</taxon>
        <taxon>Pseudomonadota</taxon>
        <taxon>Gammaproteobacteria</taxon>
        <taxon>Lysobacterales</taxon>
        <taxon>Lysobacteraceae</taxon>
        <taxon>Arenimonas</taxon>
    </lineage>
</organism>
<proteinExistence type="predicted"/>
<accession>A0A5B2ZA18</accession>
<comment type="caution">
    <text evidence="3">The sequence shown here is derived from an EMBL/GenBank/DDBJ whole genome shotgun (WGS) entry which is preliminary data.</text>
</comment>
<evidence type="ECO:0000313" key="3">
    <source>
        <dbReference type="EMBL" id="KAA2284110.1"/>
    </source>
</evidence>
<evidence type="ECO:0000259" key="2">
    <source>
        <dbReference type="Pfam" id="PF13482"/>
    </source>
</evidence>
<dbReference type="SUPFAM" id="SSF53098">
    <property type="entry name" value="Ribonuclease H-like"/>
    <property type="match status" value="1"/>
</dbReference>
<reference evidence="3 4" key="1">
    <citation type="submission" date="2019-09" db="EMBL/GenBank/DDBJ databases">
        <title>Arenimonas chukotkensis sp. nov., a bacterium isolated from Chukotka hot spring, Arctic region, Russia.</title>
        <authorList>
            <person name="Zayulina K.S."/>
            <person name="Prokofeva M.I."/>
            <person name="Elcheninov A.G."/>
            <person name="Novikov A."/>
            <person name="Kochetkova T.V."/>
            <person name="Kublanov I.V."/>
        </authorList>
    </citation>
    <scope>NUCLEOTIDE SEQUENCE [LARGE SCALE GENOMIC DNA]</scope>
    <source>
        <strain evidence="3 4">3729k</strain>
    </source>
</reference>
<dbReference type="PANTHER" id="PTHR38462:SF1">
    <property type="entry name" value="YPRB RIBONUCLEASE H-LIKE DOMAIN-CONTAINING PROTEIN"/>
    <property type="match status" value="1"/>
</dbReference>
<feature type="region of interest" description="Disordered" evidence="1">
    <location>
        <begin position="18"/>
        <end position="49"/>
    </location>
</feature>